<proteinExistence type="predicted"/>
<dbReference type="Gene3D" id="3.60.130.30">
    <property type="match status" value="1"/>
</dbReference>
<dbReference type="EMBL" id="JACGCI010000017">
    <property type="protein sequence ID" value="KAF6759033.1"/>
    <property type="molecule type" value="Genomic_DNA"/>
</dbReference>
<reference evidence="2 3" key="1">
    <citation type="submission" date="2020-07" db="EMBL/GenBank/DDBJ databases">
        <title>Comparative genomics of pyrophilous fungi reveals a link between fire events and developmental genes.</title>
        <authorList>
            <consortium name="DOE Joint Genome Institute"/>
            <person name="Steindorff A.S."/>
            <person name="Carver A."/>
            <person name="Calhoun S."/>
            <person name="Stillman K."/>
            <person name="Liu H."/>
            <person name="Lipzen A."/>
            <person name="Pangilinan J."/>
            <person name="Labutti K."/>
            <person name="Bruns T.D."/>
            <person name="Grigoriev I.V."/>
        </authorList>
    </citation>
    <scope>NUCLEOTIDE SEQUENCE [LARGE SCALE GENOMIC DNA]</scope>
    <source>
        <strain evidence="2 3">CBS 144469</strain>
    </source>
</reference>
<gene>
    <name evidence="2" type="ORF">DFP72DRAFT_844797</name>
</gene>
<dbReference type="AlphaFoldDB" id="A0A8H6M7T0"/>
<keyword evidence="3" id="KW-1185">Reference proteome</keyword>
<name>A0A8H6M7T0_9AGAR</name>
<feature type="region of interest" description="Disordered" evidence="1">
    <location>
        <begin position="54"/>
        <end position="130"/>
    </location>
</feature>
<feature type="compositionally biased region" description="Basic residues" evidence="1">
    <location>
        <begin position="105"/>
        <end position="119"/>
    </location>
</feature>
<comment type="caution">
    <text evidence="2">The sequence shown here is derived from an EMBL/GenBank/DDBJ whole genome shotgun (WGS) entry which is preliminary data.</text>
</comment>
<evidence type="ECO:0000313" key="3">
    <source>
        <dbReference type="Proteomes" id="UP000521943"/>
    </source>
</evidence>
<organism evidence="2 3">
    <name type="scientific">Ephemerocybe angulata</name>
    <dbReference type="NCBI Taxonomy" id="980116"/>
    <lineage>
        <taxon>Eukaryota</taxon>
        <taxon>Fungi</taxon>
        <taxon>Dikarya</taxon>
        <taxon>Basidiomycota</taxon>
        <taxon>Agaricomycotina</taxon>
        <taxon>Agaricomycetes</taxon>
        <taxon>Agaricomycetidae</taxon>
        <taxon>Agaricales</taxon>
        <taxon>Agaricineae</taxon>
        <taxon>Psathyrellaceae</taxon>
        <taxon>Ephemerocybe</taxon>
    </lineage>
</organism>
<evidence type="ECO:0000256" key="1">
    <source>
        <dbReference type="SAM" id="MobiDB-lite"/>
    </source>
</evidence>
<sequence length="505" mass="55278">MHFFSTTVARATRTGKTYTTFNSGHIPASNFSVAPHLHAAFECEDEIDIEASASLPDSAPKRNAAKAELDGVHGSAKRGRTAVPAPTPAVGSTPPAPKASSALKRTLRNQSRHRSNKTKKKDDDFISHGQQPQVGKANITHQSATPLPHAINFDALPASSSGYEAKTKGSSGSKAHKTLAQVMKEKPLEYVPWDGVTPILFTDPNSGRVGLAGVGQPNHPGYVRSHNAACEAILQAGLGANLNTDHKRGRGFGALNVGILQGHGPRTPYNLRNDGNEEMLEELLKNPDIIRVATFQSGEHSEPLYCLHASHAPQAALSTFFPKLYAKYHSLRVDVEDHLPNLKWNFKRSVFSAAAFNFGPQVVTSRHRDCMNLPAGFCAITALGNFDSEKGGHLIVEELGIVIEFPAGSCILLPSAVFTHYNTSVQPGEIRLSFTQFSSGGLFRFADNGYRTQEDLKKYDEGLYNYMMERKKTRWERDLALWSTMEELLENVNNGEDDEDESDEE</sequence>
<accession>A0A8H6M7T0</accession>
<protein>
    <submittedName>
        <fullName evidence="2">Uncharacterized protein</fullName>
    </submittedName>
</protein>
<dbReference type="Proteomes" id="UP000521943">
    <property type="component" value="Unassembled WGS sequence"/>
</dbReference>
<dbReference type="OrthoDB" id="3253621at2759"/>
<evidence type="ECO:0000313" key="2">
    <source>
        <dbReference type="EMBL" id="KAF6759033.1"/>
    </source>
</evidence>